<name>A0AAP0LEE0_9MAGN</name>
<sequence length="56" mass="7012">MRMDQRIKERELGLRKRAHECLQKHQRDTRRRERERSNGESEKSKDTRERMKLGFK</sequence>
<evidence type="ECO:0000313" key="3">
    <source>
        <dbReference type="Proteomes" id="UP001420932"/>
    </source>
</evidence>
<evidence type="ECO:0000256" key="1">
    <source>
        <dbReference type="SAM" id="MobiDB-lite"/>
    </source>
</evidence>
<proteinExistence type="predicted"/>
<comment type="caution">
    <text evidence="2">The sequence shown here is derived from an EMBL/GenBank/DDBJ whole genome shotgun (WGS) entry which is preliminary data.</text>
</comment>
<keyword evidence="3" id="KW-1185">Reference proteome</keyword>
<dbReference type="AlphaFoldDB" id="A0AAP0LEE0"/>
<accession>A0AAP0LEE0</accession>
<dbReference type="Proteomes" id="UP001420932">
    <property type="component" value="Unassembled WGS sequence"/>
</dbReference>
<feature type="region of interest" description="Disordered" evidence="1">
    <location>
        <begin position="1"/>
        <end position="56"/>
    </location>
</feature>
<gene>
    <name evidence="2" type="ORF">Syun_001255</name>
</gene>
<organism evidence="2 3">
    <name type="scientific">Stephania yunnanensis</name>
    <dbReference type="NCBI Taxonomy" id="152371"/>
    <lineage>
        <taxon>Eukaryota</taxon>
        <taxon>Viridiplantae</taxon>
        <taxon>Streptophyta</taxon>
        <taxon>Embryophyta</taxon>
        <taxon>Tracheophyta</taxon>
        <taxon>Spermatophyta</taxon>
        <taxon>Magnoliopsida</taxon>
        <taxon>Ranunculales</taxon>
        <taxon>Menispermaceae</taxon>
        <taxon>Menispermoideae</taxon>
        <taxon>Cissampelideae</taxon>
        <taxon>Stephania</taxon>
    </lineage>
</organism>
<reference evidence="2 3" key="1">
    <citation type="submission" date="2024-01" db="EMBL/GenBank/DDBJ databases">
        <title>Genome assemblies of Stephania.</title>
        <authorList>
            <person name="Yang L."/>
        </authorList>
    </citation>
    <scope>NUCLEOTIDE SEQUENCE [LARGE SCALE GENOMIC DNA]</scope>
    <source>
        <strain evidence="2">YNDBR</strain>
        <tissue evidence="2">Leaf</tissue>
    </source>
</reference>
<dbReference type="EMBL" id="JBBNAF010000001">
    <property type="protein sequence ID" value="KAK9169115.1"/>
    <property type="molecule type" value="Genomic_DNA"/>
</dbReference>
<evidence type="ECO:0000313" key="2">
    <source>
        <dbReference type="EMBL" id="KAK9169115.1"/>
    </source>
</evidence>
<protein>
    <submittedName>
        <fullName evidence="2">Uncharacterized protein</fullName>
    </submittedName>
</protein>